<reference evidence="1 2" key="1">
    <citation type="submission" date="2019-03" db="EMBL/GenBank/DDBJ databases">
        <title>Genomic Encyclopedia of Type Strains, Phase IV (KMG-IV): sequencing the most valuable type-strain genomes for metagenomic binning, comparative biology and taxonomic classification.</title>
        <authorList>
            <person name="Goeker M."/>
        </authorList>
    </citation>
    <scope>NUCLEOTIDE SEQUENCE [LARGE SCALE GENOMIC DNA]</scope>
    <source>
        <strain evidence="1 2">DSM 25903</strain>
    </source>
</reference>
<name>A0A4R7C1J4_9HYPH</name>
<keyword evidence="2" id="KW-1185">Reference proteome</keyword>
<dbReference type="RefSeq" id="WP_133771502.1">
    <property type="nucleotide sequence ID" value="NZ_SNZR01000013.1"/>
</dbReference>
<dbReference type="Proteomes" id="UP000295122">
    <property type="component" value="Unassembled WGS sequence"/>
</dbReference>
<evidence type="ECO:0000313" key="1">
    <source>
        <dbReference type="EMBL" id="TDR90256.1"/>
    </source>
</evidence>
<comment type="caution">
    <text evidence="1">The sequence shown here is derived from an EMBL/GenBank/DDBJ whole genome shotgun (WGS) entry which is preliminary data.</text>
</comment>
<dbReference type="AlphaFoldDB" id="A0A4R7C1J4"/>
<dbReference type="InterPro" id="IPR048683">
    <property type="entry name" value="Sf6_terminase"/>
</dbReference>
<dbReference type="EMBL" id="SNZR01000013">
    <property type="protein sequence ID" value="TDR90256.1"/>
    <property type="molecule type" value="Genomic_DNA"/>
</dbReference>
<protein>
    <recommendedName>
        <fullName evidence="3">Terminase small subunit</fullName>
    </recommendedName>
</protein>
<proteinExistence type="predicted"/>
<dbReference type="Pfam" id="PF20901">
    <property type="entry name" value="Sf6_terminase"/>
    <property type="match status" value="1"/>
</dbReference>
<dbReference type="Gene3D" id="1.10.10.60">
    <property type="entry name" value="Homeodomain-like"/>
    <property type="match status" value="1"/>
</dbReference>
<gene>
    <name evidence="1" type="ORF">EV668_3098</name>
</gene>
<accession>A0A4R7C1J4</accession>
<evidence type="ECO:0008006" key="3">
    <source>
        <dbReference type="Google" id="ProtNLM"/>
    </source>
</evidence>
<sequence length="163" mass="18079">MTATKHPGGRPSGYSPERVEPFLNLIAEAKSTVEAAKAIGVEPRTIFRWLETHDEFRQQYARAKEAAADHLVEEVLAIVDDGRNDFIEGKGGPIFNAEAVARSRLRFEARKWLAGKLRPKKYGEKLDVDHGVQPESSLAVFIKSISGSSIKPVEKAGREEEHS</sequence>
<evidence type="ECO:0000313" key="2">
    <source>
        <dbReference type="Proteomes" id="UP000295122"/>
    </source>
</evidence>
<dbReference type="OrthoDB" id="7573036at2"/>
<organism evidence="1 2">
    <name type="scientific">Enterovirga rhinocerotis</name>
    <dbReference type="NCBI Taxonomy" id="1339210"/>
    <lineage>
        <taxon>Bacteria</taxon>
        <taxon>Pseudomonadati</taxon>
        <taxon>Pseudomonadota</taxon>
        <taxon>Alphaproteobacteria</taxon>
        <taxon>Hyphomicrobiales</taxon>
        <taxon>Methylobacteriaceae</taxon>
        <taxon>Enterovirga</taxon>
    </lineage>
</organism>